<evidence type="ECO:0000313" key="3">
    <source>
        <dbReference type="EMBL" id="RCK55723.1"/>
    </source>
</evidence>
<dbReference type="OrthoDB" id="5414547at2759"/>
<keyword evidence="1" id="KW-0812">Transmembrane</keyword>
<evidence type="ECO:0000256" key="1">
    <source>
        <dbReference type="SAM" id="Phobius"/>
    </source>
</evidence>
<dbReference type="EMBL" id="QLNQ01000029">
    <property type="protein sequence ID" value="RCK55723.1"/>
    <property type="molecule type" value="Genomic_DNA"/>
</dbReference>
<dbReference type="GO" id="GO:0000172">
    <property type="term" value="C:ribonuclease MRP complex"/>
    <property type="evidence" value="ECO:0007669"/>
    <property type="project" value="InterPro"/>
</dbReference>
<dbReference type="PANTHER" id="PTHR37792">
    <property type="entry name" value="RIBONUCLEASE MRP PROTEIN SUBUNIT RMP1"/>
    <property type="match status" value="1"/>
</dbReference>
<sequence length="706" mass="81200">MDLVIHRELSIEYDTVFLLHHRSRNQHRQQTWYKYLSATVRTLRKILKLQVDIDRLPRSATSRVEHKRSQIVRLAQKMLAVCEGAQRAYFGIIGLAQFLALGFALLGSLAKITLLIEQIPGVKPLPKRVKSLEDVWTIPKEDDHGNEVGHGVESEYFVVHLLACSEIELDLLRKQRTFLAKDRDMFISPVQPLPCSLAGLSPEDSLESLQVAIVELCDDPNHNPSSNQAPRGKYLYFPHTELTEGTVSYRYLKQTKSWLNSKNDEKPGCCLVSVETQRKFDVLLPSILGAVAEDPLFNATLLEYFRNEITVDDHDVSCPDELEVTASNVLDIKDKCVVKRREFNRYVSALEFNVGREMFSNVFHHIWTQYAVHYLTLDQQYAGSVTAGKVDIWDSLLFRIHQWQTLRKMIVNKEVRALKEGYQNYIVKIEDKVIAVELEVVKTSDCDGPAPYLISTSSNRAAALNNKLKNTVEDEDVEELTAKGVSDYLKQINELRVGSVSILKEYFIIDKDEPLDTQDVLSYTQRRGCAIPVGETRVTGEQFEETLLPYLQEVLRVIETDPNYEIVNVENKKGILDGPKNEMMPIYLAHREDVLKKLSKDAIATLLRYATGCMLVKAHDLVPPPYPQEDTINLDYAVSMEFYKWFILRERQVIRKLMEGEQIVATRFRRYRQKLAYRARQKVKSLNQKKRTQEFYVGTPAKKQKI</sequence>
<dbReference type="AlphaFoldDB" id="A0A367XQ24"/>
<dbReference type="InterPro" id="IPR047205">
    <property type="entry name" value="RMP1"/>
</dbReference>
<dbReference type="GO" id="GO:0000466">
    <property type="term" value="P:maturation of 5.8S rRNA from tricistronic rRNA transcript (SSU-rRNA, 5.8S rRNA, LSU-rRNA)"/>
    <property type="evidence" value="ECO:0007669"/>
    <property type="project" value="TreeGrafter"/>
</dbReference>
<keyword evidence="1" id="KW-1133">Transmembrane helix</keyword>
<feature type="transmembrane region" description="Helical" evidence="1">
    <location>
        <begin position="88"/>
        <end position="110"/>
    </location>
</feature>
<protein>
    <recommendedName>
        <fullName evidence="2">RNase MRP protein 1 RNA binding domain-containing protein</fullName>
    </recommendedName>
</protein>
<dbReference type="PANTHER" id="PTHR37792:SF1">
    <property type="entry name" value="RIBONUCLEASE MRP PROTEIN SUBUNIT RMP1"/>
    <property type="match status" value="1"/>
</dbReference>
<keyword evidence="1" id="KW-0472">Membrane</keyword>
<dbReference type="Pfam" id="PF20945">
    <property type="entry name" value="RMP1"/>
    <property type="match status" value="1"/>
</dbReference>
<organism evidence="3 4">
    <name type="scientific">Candida viswanathii</name>
    <dbReference type="NCBI Taxonomy" id="5486"/>
    <lineage>
        <taxon>Eukaryota</taxon>
        <taxon>Fungi</taxon>
        <taxon>Dikarya</taxon>
        <taxon>Ascomycota</taxon>
        <taxon>Saccharomycotina</taxon>
        <taxon>Pichiomycetes</taxon>
        <taxon>Debaryomycetaceae</taxon>
        <taxon>Candida/Lodderomyces clade</taxon>
        <taxon>Candida</taxon>
    </lineage>
</organism>
<name>A0A367XQ24_9ASCO</name>
<gene>
    <name evidence="3" type="ORF">Cantr_05932</name>
</gene>
<reference evidence="3 4" key="1">
    <citation type="submission" date="2018-06" db="EMBL/GenBank/DDBJ databases">
        <title>Whole genome sequencing of Candida tropicalis (genome annotated by CSBL at Korea University).</title>
        <authorList>
            <person name="Ahn J."/>
        </authorList>
    </citation>
    <scope>NUCLEOTIDE SEQUENCE [LARGE SCALE GENOMIC DNA]</scope>
    <source>
        <strain evidence="3 4">ATCC 20962</strain>
    </source>
</reference>
<dbReference type="STRING" id="5486.A0A367XQ24"/>
<evidence type="ECO:0000313" key="4">
    <source>
        <dbReference type="Proteomes" id="UP000253472"/>
    </source>
</evidence>
<dbReference type="CDD" id="cd22573">
    <property type="entry name" value="RMP1_RBD"/>
    <property type="match status" value="1"/>
</dbReference>
<dbReference type="Proteomes" id="UP000253472">
    <property type="component" value="Unassembled WGS sequence"/>
</dbReference>
<feature type="domain" description="RNase MRP protein 1 RNA binding" evidence="2">
    <location>
        <begin position="16"/>
        <end position="111"/>
    </location>
</feature>
<proteinExistence type="predicted"/>
<dbReference type="InterPro" id="IPR047204">
    <property type="entry name" value="RMP1_RBD"/>
</dbReference>
<evidence type="ECO:0000259" key="2">
    <source>
        <dbReference type="Pfam" id="PF20945"/>
    </source>
</evidence>
<accession>A0A367XQ24</accession>
<dbReference type="GO" id="GO:0000294">
    <property type="term" value="P:nuclear-transcribed mRNA catabolic process, RNase MRP-dependent"/>
    <property type="evidence" value="ECO:0007669"/>
    <property type="project" value="TreeGrafter"/>
</dbReference>
<dbReference type="GO" id="GO:0042134">
    <property type="term" value="F:rRNA primary transcript binding"/>
    <property type="evidence" value="ECO:0007669"/>
    <property type="project" value="InterPro"/>
</dbReference>
<comment type="caution">
    <text evidence="3">The sequence shown here is derived from an EMBL/GenBank/DDBJ whole genome shotgun (WGS) entry which is preliminary data.</text>
</comment>
<keyword evidence="4" id="KW-1185">Reference proteome</keyword>